<feature type="domain" description="Alpha-D-phosphohexomutase alpha/beta/alpha" evidence="13">
    <location>
        <begin position="3"/>
        <end position="143"/>
    </location>
</feature>
<proteinExistence type="inferred from homology"/>
<dbReference type="PANTHER" id="PTHR42946:SF1">
    <property type="entry name" value="PHOSPHOGLUCOMUTASE (ALPHA-D-GLUCOSE-1,6-BISPHOSPHATE-DEPENDENT)"/>
    <property type="match status" value="1"/>
</dbReference>
<evidence type="ECO:0000256" key="1">
    <source>
        <dbReference type="ARBA" id="ARBA00010231"/>
    </source>
</evidence>
<feature type="binding site" evidence="9">
    <location>
        <position position="251"/>
    </location>
    <ligand>
        <name>Mg(2+)</name>
        <dbReference type="ChEBI" id="CHEBI:18420"/>
    </ligand>
</feature>
<dbReference type="Pfam" id="PF00408">
    <property type="entry name" value="PGM_PMM_IV"/>
    <property type="match status" value="1"/>
</dbReference>
<dbReference type="FunFam" id="3.30.310.50:FF:000001">
    <property type="entry name" value="Phosphoglucosamine mutase"/>
    <property type="match status" value="1"/>
</dbReference>
<evidence type="ECO:0000256" key="4">
    <source>
        <dbReference type="ARBA" id="ARBA00022842"/>
    </source>
</evidence>
<organism evidence="16 17">
    <name type="scientific">Protaetiibacter larvae</name>
    <dbReference type="NCBI Taxonomy" id="2592654"/>
    <lineage>
        <taxon>Bacteria</taxon>
        <taxon>Bacillati</taxon>
        <taxon>Actinomycetota</taxon>
        <taxon>Actinomycetes</taxon>
        <taxon>Micrococcales</taxon>
        <taxon>Microbacteriaceae</taxon>
        <taxon>Protaetiibacter</taxon>
    </lineage>
</organism>
<name>A0A5C1Y5V0_9MICO</name>
<feature type="binding site" evidence="9">
    <location>
        <position position="247"/>
    </location>
    <ligand>
        <name>Mg(2+)</name>
        <dbReference type="ChEBI" id="CHEBI:18420"/>
    </ligand>
</feature>
<evidence type="ECO:0000256" key="9">
    <source>
        <dbReference type="HAMAP-Rule" id="MF_01554"/>
    </source>
</evidence>
<dbReference type="GO" id="GO:0006048">
    <property type="term" value="P:UDP-N-acetylglucosamine biosynthetic process"/>
    <property type="evidence" value="ECO:0007669"/>
    <property type="project" value="TreeGrafter"/>
</dbReference>
<keyword evidence="5 9" id="KW-0413">Isomerase</keyword>
<comment type="cofactor">
    <cofactor evidence="9">
        <name>Mg(2+)</name>
        <dbReference type="ChEBI" id="CHEBI:18420"/>
    </cofactor>
    <text evidence="9">Binds 1 Mg(2+) ion per subunit.</text>
</comment>
<dbReference type="GO" id="GO:0009252">
    <property type="term" value="P:peptidoglycan biosynthetic process"/>
    <property type="evidence" value="ECO:0007669"/>
    <property type="project" value="TreeGrafter"/>
</dbReference>
<dbReference type="Pfam" id="PF02879">
    <property type="entry name" value="PGM_PMM_II"/>
    <property type="match status" value="1"/>
</dbReference>
<evidence type="ECO:0000256" key="2">
    <source>
        <dbReference type="ARBA" id="ARBA00022553"/>
    </source>
</evidence>
<dbReference type="InterPro" id="IPR005846">
    <property type="entry name" value="A-D-PHexomutase_a/b/a-III"/>
</dbReference>
<feature type="binding site" evidence="9">
    <location>
        <position position="249"/>
    </location>
    <ligand>
        <name>Mg(2+)</name>
        <dbReference type="ChEBI" id="CHEBI:18420"/>
    </ligand>
</feature>
<dbReference type="PROSITE" id="PS00710">
    <property type="entry name" value="PGM_PMM"/>
    <property type="match status" value="1"/>
</dbReference>
<feature type="domain" description="Alpha-D-phosphohexomutase alpha/beta/alpha" evidence="15">
    <location>
        <begin position="264"/>
        <end position="375"/>
    </location>
</feature>
<dbReference type="InterPro" id="IPR016066">
    <property type="entry name" value="A-D-PHexomutase_CS"/>
</dbReference>
<dbReference type="CDD" id="cd05802">
    <property type="entry name" value="GlmM"/>
    <property type="match status" value="1"/>
</dbReference>
<dbReference type="PANTHER" id="PTHR42946">
    <property type="entry name" value="PHOSPHOHEXOSE MUTASE"/>
    <property type="match status" value="1"/>
</dbReference>
<dbReference type="SUPFAM" id="SSF55957">
    <property type="entry name" value="Phosphoglucomutase, C-terminal domain"/>
    <property type="match status" value="1"/>
</dbReference>
<evidence type="ECO:0000259" key="15">
    <source>
        <dbReference type="Pfam" id="PF02880"/>
    </source>
</evidence>
<dbReference type="AlphaFoldDB" id="A0A5C1Y5V0"/>
<feature type="active site" description="Phosphoserine intermediate" evidence="9">
    <location>
        <position position="110"/>
    </location>
</feature>
<dbReference type="HAMAP" id="MF_01554_B">
    <property type="entry name" value="GlmM_B"/>
    <property type="match status" value="1"/>
</dbReference>
<dbReference type="FunFam" id="3.40.120.10:FF:000001">
    <property type="entry name" value="Phosphoglucosamine mutase"/>
    <property type="match status" value="1"/>
</dbReference>
<gene>
    <name evidence="9" type="primary">glmM</name>
    <name evidence="16" type="ORF">FLP23_04150</name>
</gene>
<dbReference type="InterPro" id="IPR036900">
    <property type="entry name" value="A-D-PHexomutase_C_sf"/>
</dbReference>
<keyword evidence="2 9" id="KW-0597">Phosphoprotein</keyword>
<dbReference type="EC" id="5.4.2.10" evidence="7 9"/>
<dbReference type="PRINTS" id="PR00509">
    <property type="entry name" value="PGMPMM"/>
</dbReference>
<dbReference type="FunFam" id="3.40.120.10:FF:000002">
    <property type="entry name" value="Phosphoglucosamine mutase"/>
    <property type="match status" value="1"/>
</dbReference>
<keyword evidence="4 9" id="KW-0460">Magnesium</keyword>
<comment type="PTM">
    <text evidence="9">Activated by phosphorylation.</text>
</comment>
<dbReference type="GO" id="GO:0000287">
    <property type="term" value="F:magnesium ion binding"/>
    <property type="evidence" value="ECO:0007669"/>
    <property type="project" value="UniProtKB-UniRule"/>
</dbReference>
<dbReference type="Gene3D" id="3.40.120.10">
    <property type="entry name" value="Alpha-D-Glucose-1,6-Bisphosphate, subunit A, domain 3"/>
    <property type="match status" value="3"/>
</dbReference>
<evidence type="ECO:0000256" key="7">
    <source>
        <dbReference type="ARBA" id="ARBA00066330"/>
    </source>
</evidence>
<dbReference type="InterPro" id="IPR005841">
    <property type="entry name" value="Alpha-D-phosphohexomutase_SF"/>
</dbReference>
<dbReference type="RefSeq" id="WP_149324698.1">
    <property type="nucleotide sequence ID" value="NZ_CP043504.1"/>
</dbReference>
<feature type="modified residue" description="Phosphoserine" evidence="9">
    <location>
        <position position="110"/>
    </location>
</feature>
<dbReference type="KEGG" id="lyk:FLP23_04150"/>
<feature type="domain" description="Alpha-D-phosphohexomutase C-terminal" evidence="12">
    <location>
        <begin position="380"/>
        <end position="445"/>
    </location>
</feature>
<comment type="similarity">
    <text evidence="1 9 10">Belongs to the phosphohexose mutase family.</text>
</comment>
<evidence type="ECO:0000259" key="12">
    <source>
        <dbReference type="Pfam" id="PF00408"/>
    </source>
</evidence>
<dbReference type="GO" id="GO:0005829">
    <property type="term" value="C:cytosol"/>
    <property type="evidence" value="ECO:0007669"/>
    <property type="project" value="TreeGrafter"/>
</dbReference>
<dbReference type="NCBIfam" id="TIGR01455">
    <property type="entry name" value="glmM"/>
    <property type="match status" value="1"/>
</dbReference>
<dbReference type="InterPro" id="IPR005844">
    <property type="entry name" value="A-D-PHexomutase_a/b/a-I"/>
</dbReference>
<dbReference type="InterPro" id="IPR050060">
    <property type="entry name" value="Phosphoglucosamine_mutase"/>
</dbReference>
<keyword evidence="17" id="KW-1185">Reference proteome</keyword>
<protein>
    <recommendedName>
        <fullName evidence="8 9">Phosphoglucosamine mutase</fullName>
        <ecNumber evidence="7 9">5.4.2.10</ecNumber>
    </recommendedName>
</protein>
<comment type="catalytic activity">
    <reaction evidence="6 9 11">
        <text>alpha-D-glucosamine 1-phosphate = D-glucosamine 6-phosphate</text>
        <dbReference type="Rhea" id="RHEA:23424"/>
        <dbReference type="ChEBI" id="CHEBI:58516"/>
        <dbReference type="ChEBI" id="CHEBI:58725"/>
        <dbReference type="EC" id="5.4.2.10"/>
    </reaction>
</comment>
<evidence type="ECO:0000256" key="5">
    <source>
        <dbReference type="ARBA" id="ARBA00023235"/>
    </source>
</evidence>
<dbReference type="Gene3D" id="3.30.310.50">
    <property type="entry name" value="Alpha-D-phosphohexomutase, C-terminal domain"/>
    <property type="match status" value="1"/>
</dbReference>
<dbReference type="InterPro" id="IPR006352">
    <property type="entry name" value="GlmM_bact"/>
</dbReference>
<evidence type="ECO:0000256" key="10">
    <source>
        <dbReference type="RuleBase" id="RU004326"/>
    </source>
</evidence>
<evidence type="ECO:0000256" key="11">
    <source>
        <dbReference type="RuleBase" id="RU004327"/>
    </source>
</evidence>
<dbReference type="GO" id="GO:0008966">
    <property type="term" value="F:phosphoglucosamine mutase activity"/>
    <property type="evidence" value="ECO:0007669"/>
    <property type="project" value="UniProtKB-UniRule"/>
</dbReference>
<dbReference type="GO" id="GO:0005975">
    <property type="term" value="P:carbohydrate metabolic process"/>
    <property type="evidence" value="ECO:0007669"/>
    <property type="project" value="InterPro"/>
</dbReference>
<evidence type="ECO:0000256" key="6">
    <source>
        <dbReference type="ARBA" id="ARBA00050364"/>
    </source>
</evidence>
<dbReference type="Pfam" id="PF02880">
    <property type="entry name" value="PGM_PMM_III"/>
    <property type="match status" value="1"/>
</dbReference>
<dbReference type="InterPro" id="IPR016055">
    <property type="entry name" value="A-D-PHexomutase_a/b/a-I/II/III"/>
</dbReference>
<evidence type="ECO:0000259" key="13">
    <source>
        <dbReference type="Pfam" id="PF02878"/>
    </source>
</evidence>
<dbReference type="InterPro" id="IPR005843">
    <property type="entry name" value="A-D-PHexomutase_C"/>
</dbReference>
<evidence type="ECO:0000256" key="8">
    <source>
        <dbReference type="ARBA" id="ARBA00068193"/>
    </source>
</evidence>
<keyword evidence="3 9" id="KW-0479">Metal-binding</keyword>
<dbReference type="InterPro" id="IPR005845">
    <property type="entry name" value="A-D-PHexomutase_a/b/a-II"/>
</dbReference>
<dbReference type="Pfam" id="PF02878">
    <property type="entry name" value="PGM_PMM_I"/>
    <property type="match status" value="1"/>
</dbReference>
<comment type="function">
    <text evidence="9 11">Catalyzes the conversion of glucosamine-6-phosphate to glucosamine-1-phosphate.</text>
</comment>
<evidence type="ECO:0000313" key="17">
    <source>
        <dbReference type="Proteomes" id="UP000322159"/>
    </source>
</evidence>
<feature type="binding site" description="via phosphate group" evidence="9">
    <location>
        <position position="110"/>
    </location>
    <ligand>
        <name>Mg(2+)</name>
        <dbReference type="ChEBI" id="CHEBI:18420"/>
    </ligand>
</feature>
<evidence type="ECO:0000313" key="16">
    <source>
        <dbReference type="EMBL" id="QEO09274.1"/>
    </source>
</evidence>
<feature type="domain" description="Alpha-D-phosphohexomutase alpha/beta/alpha" evidence="14">
    <location>
        <begin position="165"/>
        <end position="260"/>
    </location>
</feature>
<accession>A0A5C1Y5V0</accession>
<dbReference type="SUPFAM" id="SSF53738">
    <property type="entry name" value="Phosphoglucomutase, first 3 domains"/>
    <property type="match status" value="3"/>
</dbReference>
<reference evidence="16 17" key="1">
    <citation type="submission" date="2019-09" db="EMBL/GenBank/DDBJ databases">
        <title>Genome sequencing of strain KACC 19322.</title>
        <authorList>
            <person name="Heo J."/>
            <person name="Kim S.-J."/>
            <person name="Kim J.-S."/>
            <person name="Hong S.-B."/>
            <person name="Kwon S.-W."/>
        </authorList>
    </citation>
    <scope>NUCLEOTIDE SEQUENCE [LARGE SCALE GENOMIC DNA]</scope>
    <source>
        <strain evidence="16 17">KACC 19322</strain>
    </source>
</reference>
<dbReference type="Proteomes" id="UP000322159">
    <property type="component" value="Chromosome"/>
</dbReference>
<evidence type="ECO:0000259" key="14">
    <source>
        <dbReference type="Pfam" id="PF02879"/>
    </source>
</evidence>
<dbReference type="EMBL" id="CP043504">
    <property type="protein sequence ID" value="QEO09274.1"/>
    <property type="molecule type" value="Genomic_DNA"/>
</dbReference>
<dbReference type="GO" id="GO:0004615">
    <property type="term" value="F:phosphomannomutase activity"/>
    <property type="evidence" value="ECO:0007669"/>
    <property type="project" value="TreeGrafter"/>
</dbReference>
<sequence>MPRLFGTDGVRGLANGEVITADLALGLAQAAARVLTQGRHADQVRGEGRRSRAVIARDPRVSGEFISAAVAAGLASSGIDVLDAGVIPTPAAAFLVGDIDADFGVMVSASHNPAPDNGIKFFALGGVKLPDEVEDRIEAALSQPKLAPTGAGVGRIRRFSDAEDRYLLHLLGTLDVRLDGLHVVIDAAHGAAAGVSPQVFADAGARVTVLGADPDGLNINDGVGSTHLEKLQALVRLSGADLGIAHDGDADRCLAVDAQGNVVDGDQIMAILAVSLQRRGQLPHDALAATTMSNLGLRVAMAQHGIRIVETAVGDRYVLEAMAEHGLGFGGEQSGHIIFSKYATTGDGILTGLQLAAELARTGKTLAELARIMTVYPQVLVNVRDVDHHALHGDAVIADAVARHAALLGDDGRVLLRPSGTEPLVRVMVEALEAEQAQRIADELAGIVRERLAFS</sequence>
<dbReference type="OrthoDB" id="9803322at2"/>
<evidence type="ECO:0000256" key="3">
    <source>
        <dbReference type="ARBA" id="ARBA00022723"/>
    </source>
</evidence>